<feature type="transmembrane region" description="Helical" evidence="2">
    <location>
        <begin position="134"/>
        <end position="161"/>
    </location>
</feature>
<feature type="compositionally biased region" description="Acidic residues" evidence="1">
    <location>
        <begin position="16"/>
        <end position="33"/>
    </location>
</feature>
<protein>
    <recommendedName>
        <fullName evidence="3">DUF6536 domain-containing protein</fullName>
    </recommendedName>
</protein>
<dbReference type="Pfam" id="PF20163">
    <property type="entry name" value="DUF6536"/>
    <property type="match status" value="1"/>
</dbReference>
<feature type="region of interest" description="Disordered" evidence="1">
    <location>
        <begin position="1"/>
        <end position="61"/>
    </location>
</feature>
<feature type="domain" description="DUF6536" evidence="3">
    <location>
        <begin position="99"/>
        <end position="252"/>
    </location>
</feature>
<dbReference type="EMBL" id="JABEYC010000804">
    <property type="protein sequence ID" value="KAF4974097.1"/>
    <property type="molecule type" value="Genomic_DNA"/>
</dbReference>
<dbReference type="PANTHER" id="PTHR35395:SF1">
    <property type="entry name" value="DUF6536 DOMAIN-CONTAINING PROTEIN"/>
    <property type="match status" value="1"/>
</dbReference>
<dbReference type="InterPro" id="IPR046623">
    <property type="entry name" value="DUF6536"/>
</dbReference>
<evidence type="ECO:0000256" key="2">
    <source>
        <dbReference type="SAM" id="Phobius"/>
    </source>
</evidence>
<feature type="transmembrane region" description="Helical" evidence="2">
    <location>
        <begin position="672"/>
        <end position="691"/>
    </location>
</feature>
<accession>A0A8H4XGC7</accession>
<dbReference type="AlphaFoldDB" id="A0A8H4XGC7"/>
<comment type="caution">
    <text evidence="4">The sequence shown here is derived from an EMBL/GenBank/DDBJ whole genome shotgun (WGS) entry which is preliminary data.</text>
</comment>
<dbReference type="PANTHER" id="PTHR35395">
    <property type="entry name" value="DUF6536 DOMAIN-CONTAINING PROTEIN"/>
    <property type="match status" value="1"/>
</dbReference>
<dbReference type="Proteomes" id="UP000635477">
    <property type="component" value="Unassembled WGS sequence"/>
</dbReference>
<evidence type="ECO:0000256" key="1">
    <source>
        <dbReference type="SAM" id="MobiDB-lite"/>
    </source>
</evidence>
<feature type="transmembrane region" description="Helical" evidence="2">
    <location>
        <begin position="99"/>
        <end position="122"/>
    </location>
</feature>
<evidence type="ECO:0000313" key="4">
    <source>
        <dbReference type="EMBL" id="KAF4974097.1"/>
    </source>
</evidence>
<sequence length="865" mass="95971">METLHVSQADAPLASDVDEAGLGEDGGNEDELLEQAADEREQLLPSTNNPPRHFTDTRDSRSDRYAKAAFLSRYIPELDPDSARATTIRVKMAKRSAMLLMQMGIAILAVTIICSGMTWAILTYPPDERGIGTFFFGSCSSTSTINTAAHAGLNVVSSLFLGAGNYCMQILVAPSREEIDTAHRKGKVTEIGVPSLKNFRHIEKKRTTVWLIIGLVATTLHVLIIDFSWNSTIFASLPVAIIPRAIVTSDFQTASDNWKASDPLPKLPWWELPPAEQREAMNLSTVYSLQSQATSFTHLSKPECIKQFVNPLESTRSLVVVAKNVSSLQNNGSSILDGWTSGWGHGWELSSAWICTEHQISLQDWRYCTWEFGQTFSDNWTVEWSNSGFPPILVDHCLVGEAGNNKERCGLHYSTYVLGIHRQNARTKDVEKRRKTMVTMGDAIHSFLETPHADIAQGDEKSPRKEGVRVCVVEWLAESRVSWAKTISPRAWAAAFLLFTISMGVCIYSITSSFTHLQRLGIDSAVLWQRGFGVHPVMTASSLGPLSKLIKSPTAAMLSNILVANSPQVLVSFLYIFYNNILTRQLVADEWVGFLREDGKKVLRVSSPAGMQRSSYFLSLPLKYSVPLMVLSITLHWLISQSLFLVQSCAFSPGKDGERLPHFDHSTRGYSMLGSTLAVGLAFIMVVALALNSTLRYYHNIPAGFQLMAFNSLALKAVCQRPDGDTDARYFPVRIGVVPDMEDAGADHAPRIVFSTDTELYEPENGCRYLQPVFIEGGGGWHKLTNAIRQTISRCFLSVTEFWDLHSPMAERRQKAFSSHVSEGHLGSVDESEMELTEPFRPQIETSQCKYYALACIVSESANGL</sequence>
<feature type="transmembrane region" description="Helical" evidence="2">
    <location>
        <begin position="628"/>
        <end position="651"/>
    </location>
</feature>
<reference evidence="4" key="1">
    <citation type="journal article" date="2020" name="BMC Genomics">
        <title>Correction to: Identification and distribution of gene clusters required for synthesis of sphingolipid metabolism inhibitors in diverse species of the filamentous fungus Fusarium.</title>
        <authorList>
            <person name="Kim H.S."/>
            <person name="Lohmar J.M."/>
            <person name="Busman M."/>
            <person name="Brown D.W."/>
            <person name="Naumann T.A."/>
            <person name="Divon H.H."/>
            <person name="Lysoe E."/>
            <person name="Uhlig S."/>
            <person name="Proctor R.H."/>
        </authorList>
    </citation>
    <scope>NUCLEOTIDE SEQUENCE</scope>
    <source>
        <strain evidence="4">NRRL 22465</strain>
    </source>
</reference>
<keyword evidence="2" id="KW-0472">Membrane</keyword>
<keyword evidence="2" id="KW-1133">Transmembrane helix</keyword>
<gene>
    <name evidence="4" type="ORF">FZEAL_8970</name>
</gene>
<evidence type="ECO:0000259" key="3">
    <source>
        <dbReference type="Pfam" id="PF20163"/>
    </source>
</evidence>
<dbReference type="OrthoDB" id="5429634at2759"/>
<name>A0A8H4XGC7_9HYPO</name>
<evidence type="ECO:0000313" key="5">
    <source>
        <dbReference type="Proteomes" id="UP000635477"/>
    </source>
</evidence>
<feature type="transmembrane region" description="Helical" evidence="2">
    <location>
        <begin position="209"/>
        <end position="229"/>
    </location>
</feature>
<proteinExistence type="predicted"/>
<feature type="transmembrane region" description="Helical" evidence="2">
    <location>
        <begin position="491"/>
        <end position="510"/>
    </location>
</feature>
<keyword evidence="5" id="KW-1185">Reference proteome</keyword>
<organism evidence="4 5">
    <name type="scientific">Fusarium zealandicum</name>
    <dbReference type="NCBI Taxonomy" id="1053134"/>
    <lineage>
        <taxon>Eukaryota</taxon>
        <taxon>Fungi</taxon>
        <taxon>Dikarya</taxon>
        <taxon>Ascomycota</taxon>
        <taxon>Pezizomycotina</taxon>
        <taxon>Sordariomycetes</taxon>
        <taxon>Hypocreomycetidae</taxon>
        <taxon>Hypocreales</taxon>
        <taxon>Nectriaceae</taxon>
        <taxon>Fusarium</taxon>
        <taxon>Fusarium staphyleae species complex</taxon>
    </lineage>
</organism>
<reference evidence="4" key="2">
    <citation type="submission" date="2020-05" db="EMBL/GenBank/DDBJ databases">
        <authorList>
            <person name="Kim H.-S."/>
            <person name="Proctor R.H."/>
            <person name="Brown D.W."/>
        </authorList>
    </citation>
    <scope>NUCLEOTIDE SEQUENCE</scope>
    <source>
        <strain evidence="4">NRRL 22465</strain>
    </source>
</reference>
<keyword evidence="2" id="KW-0812">Transmembrane</keyword>